<dbReference type="AlphaFoldDB" id="K9UF94"/>
<gene>
    <name evidence="3" type="ORF">Cha6605_2723</name>
</gene>
<evidence type="ECO:0000313" key="4">
    <source>
        <dbReference type="Proteomes" id="UP000010366"/>
    </source>
</evidence>
<organism evidence="3 4">
    <name type="scientific">Chamaesiphon minutus (strain ATCC 27169 / PCC 6605)</name>
    <dbReference type="NCBI Taxonomy" id="1173020"/>
    <lineage>
        <taxon>Bacteria</taxon>
        <taxon>Bacillati</taxon>
        <taxon>Cyanobacteriota</taxon>
        <taxon>Cyanophyceae</taxon>
        <taxon>Gomontiellales</taxon>
        <taxon>Chamaesiphonaceae</taxon>
        <taxon>Chamaesiphon</taxon>
    </lineage>
</organism>
<protein>
    <recommendedName>
        <fullName evidence="5">Low temperature-induced protein</fullName>
    </recommendedName>
</protein>
<sequence>MKHLATLLSNIRPLRILVSIFFAAVLIFSSSFPAVAANSDVQKGVDNLPQIEDKSLETLDKPPLTLEEVTERSQGALNEVQPNAADSDKMYRNNERSPKLPVIKQAEKALDKLKNG</sequence>
<evidence type="ECO:0000313" key="3">
    <source>
        <dbReference type="EMBL" id="AFY93762.1"/>
    </source>
</evidence>
<evidence type="ECO:0000256" key="1">
    <source>
        <dbReference type="SAM" id="MobiDB-lite"/>
    </source>
</evidence>
<dbReference type="Proteomes" id="UP000010366">
    <property type="component" value="Chromosome"/>
</dbReference>
<feature type="signal peptide" evidence="2">
    <location>
        <begin position="1"/>
        <end position="36"/>
    </location>
</feature>
<dbReference type="STRING" id="1173020.Cha6605_2723"/>
<dbReference type="EMBL" id="CP003600">
    <property type="protein sequence ID" value="AFY93762.1"/>
    <property type="molecule type" value="Genomic_DNA"/>
</dbReference>
<dbReference type="OrthoDB" id="460499at2"/>
<feature type="chain" id="PRO_5003937155" description="Low temperature-induced protein" evidence="2">
    <location>
        <begin position="37"/>
        <end position="116"/>
    </location>
</feature>
<reference evidence="3 4" key="1">
    <citation type="submission" date="2012-05" db="EMBL/GenBank/DDBJ databases">
        <title>Finished chromosome of genome of Chamaesiphon sp. PCC 6605.</title>
        <authorList>
            <consortium name="US DOE Joint Genome Institute"/>
            <person name="Gugger M."/>
            <person name="Coursin T."/>
            <person name="Rippka R."/>
            <person name="Tandeau De Marsac N."/>
            <person name="Huntemann M."/>
            <person name="Wei C.-L."/>
            <person name="Han J."/>
            <person name="Detter J.C."/>
            <person name="Han C."/>
            <person name="Tapia R."/>
            <person name="Chen A."/>
            <person name="Kyrpides N."/>
            <person name="Mavromatis K."/>
            <person name="Markowitz V."/>
            <person name="Szeto E."/>
            <person name="Ivanova N."/>
            <person name="Pagani I."/>
            <person name="Pati A."/>
            <person name="Goodwin L."/>
            <person name="Nordberg H.P."/>
            <person name="Cantor M.N."/>
            <person name="Hua S.X."/>
            <person name="Woyke T."/>
            <person name="Kerfeld C.A."/>
        </authorList>
    </citation>
    <scope>NUCLEOTIDE SEQUENCE [LARGE SCALE GENOMIC DNA]</scope>
    <source>
        <strain evidence="4">ATCC 27169 / PCC 6605</strain>
    </source>
</reference>
<dbReference type="HOGENOM" id="CLU_152443_0_0_3"/>
<feature type="compositionally biased region" description="Basic and acidic residues" evidence="1">
    <location>
        <begin position="86"/>
        <end position="98"/>
    </location>
</feature>
<proteinExistence type="predicted"/>
<accession>K9UF94</accession>
<dbReference type="RefSeq" id="WP_015159908.1">
    <property type="nucleotide sequence ID" value="NC_019697.1"/>
</dbReference>
<evidence type="ECO:0000256" key="2">
    <source>
        <dbReference type="SAM" id="SignalP"/>
    </source>
</evidence>
<name>K9UF94_CHAP6</name>
<dbReference type="KEGG" id="cmp:Cha6605_2723"/>
<keyword evidence="2" id="KW-0732">Signal</keyword>
<keyword evidence="4" id="KW-1185">Reference proteome</keyword>
<evidence type="ECO:0008006" key="5">
    <source>
        <dbReference type="Google" id="ProtNLM"/>
    </source>
</evidence>
<feature type="region of interest" description="Disordered" evidence="1">
    <location>
        <begin position="71"/>
        <end position="104"/>
    </location>
</feature>